<proteinExistence type="predicted"/>
<feature type="domain" description="DUF7498" evidence="2">
    <location>
        <begin position="2"/>
        <end position="46"/>
    </location>
</feature>
<dbReference type="EMBL" id="CP029532">
    <property type="protein sequence ID" value="AYU82094.1"/>
    <property type="molecule type" value="Genomic_DNA"/>
</dbReference>
<dbReference type="InterPro" id="IPR055921">
    <property type="entry name" value="DUF7498"/>
</dbReference>
<evidence type="ECO:0000313" key="3">
    <source>
        <dbReference type="EMBL" id="AYU82094.1"/>
    </source>
</evidence>
<dbReference type="Pfam" id="PF24328">
    <property type="entry name" value="DUF7498"/>
    <property type="match status" value="1"/>
</dbReference>
<feature type="transmembrane region" description="Helical" evidence="1">
    <location>
        <begin position="81"/>
        <end position="103"/>
    </location>
</feature>
<evidence type="ECO:0000256" key="1">
    <source>
        <dbReference type="SAM" id="Phobius"/>
    </source>
</evidence>
<keyword evidence="1" id="KW-0812">Transmembrane</keyword>
<organism evidence="3 4">
    <name type="scientific">Leishmania donovani</name>
    <dbReference type="NCBI Taxonomy" id="5661"/>
    <lineage>
        <taxon>Eukaryota</taxon>
        <taxon>Discoba</taxon>
        <taxon>Euglenozoa</taxon>
        <taxon>Kinetoplastea</taxon>
        <taxon>Metakinetoplastina</taxon>
        <taxon>Trypanosomatida</taxon>
        <taxon>Trypanosomatidae</taxon>
        <taxon>Leishmaniinae</taxon>
        <taxon>Leishmania</taxon>
    </lineage>
</organism>
<reference evidence="3 4" key="1">
    <citation type="journal article" date="2018" name="Sci. Rep.">
        <title>A complete Leishmania donovani reference genome identifies novel genetic variations associated with virulence.</title>
        <authorList>
            <person name="Lypaczewski P."/>
            <person name="Hoshizaki J."/>
            <person name="Zhang W.-W."/>
            <person name="McCall L.-I."/>
            <person name="Torcivia-Rodriguez J."/>
            <person name="Simonyan V."/>
            <person name="Kaur A."/>
            <person name="Dewar K."/>
            <person name="Matlashewski G."/>
        </authorList>
    </citation>
    <scope>NUCLEOTIDE SEQUENCE [LARGE SCALE GENOMIC DNA]</scope>
    <source>
        <strain evidence="3 4">LdCL</strain>
    </source>
</reference>
<keyword evidence="1" id="KW-1133">Transmembrane helix</keyword>
<dbReference type="VEuPathDB" id="TriTrypDB:LDHU3_33.1820"/>
<sequence length="125" mass="13593">MTDLTANLTVAHGTPAGSYPVFVKVQVCMMHMMSPPRYVDNLVLQAGSASRLDGDATRSAVGVSNAAVAPVQRTSVRDGNAFKAALVFVAVVALLVFFFRVSFNDRYKLPLRFLAKKRGARAREF</sequence>
<protein>
    <recommendedName>
        <fullName evidence="2">DUF7498 domain-containing protein</fullName>
    </recommendedName>
</protein>
<evidence type="ECO:0000313" key="4">
    <source>
        <dbReference type="Proteomes" id="UP000274082"/>
    </source>
</evidence>
<dbReference type="VEuPathDB" id="TriTrypDB:LdCL_330018100"/>
<gene>
    <name evidence="3" type="ORF">LdCL_330018100</name>
</gene>
<keyword evidence="4" id="KW-1185">Reference proteome</keyword>
<dbReference type="Proteomes" id="UP000274082">
    <property type="component" value="Chromosome 33"/>
</dbReference>
<dbReference type="AlphaFoldDB" id="A0A3Q8IHF5"/>
<evidence type="ECO:0000259" key="2">
    <source>
        <dbReference type="Pfam" id="PF24328"/>
    </source>
</evidence>
<accession>A0A3Q8IHF5</accession>
<keyword evidence="1" id="KW-0472">Membrane</keyword>
<name>A0A3Q8IHF5_LEIDO</name>